<feature type="domain" description="N-acetyltransferase" evidence="1">
    <location>
        <begin position="6"/>
        <end position="93"/>
    </location>
</feature>
<dbReference type="Pfam" id="PF14542">
    <property type="entry name" value="Acetyltransf_CG"/>
    <property type="match status" value="1"/>
</dbReference>
<dbReference type="Gene3D" id="3.40.630.30">
    <property type="match status" value="1"/>
</dbReference>
<name>A0A120I0L5_9MICO</name>
<accession>A0A120I0L5</accession>
<gene>
    <name evidence="2" type="ORF">AWU67_10095</name>
</gene>
<dbReference type="InterPro" id="IPR016181">
    <property type="entry name" value="Acyl_CoA_acyltransferase"/>
</dbReference>
<keyword evidence="3" id="KW-1185">Reference proteome</keyword>
<dbReference type="InterPro" id="IPR045057">
    <property type="entry name" value="Gcn5-rel_NAT"/>
</dbReference>
<keyword evidence="2" id="KW-0808">Transferase</keyword>
<dbReference type="OrthoDB" id="5405911at2"/>
<sequence>MAHTFANETDASRYAMYDGTTLLGVLDYAANDSEIALTRAFTPPPFRGNGYAADLMEFAVNDIEASNALRVVPSCWYAAQWFERNPDRAGLLSR</sequence>
<dbReference type="EMBL" id="CP014145">
    <property type="protein sequence ID" value="AMB59150.1"/>
    <property type="molecule type" value="Genomic_DNA"/>
</dbReference>
<organism evidence="2 3">
    <name type="scientific">Microterricola viridarii</name>
    <dbReference type="NCBI Taxonomy" id="412690"/>
    <lineage>
        <taxon>Bacteria</taxon>
        <taxon>Bacillati</taxon>
        <taxon>Actinomycetota</taxon>
        <taxon>Actinomycetes</taxon>
        <taxon>Micrococcales</taxon>
        <taxon>Microbacteriaceae</taxon>
        <taxon>Microterricola</taxon>
    </lineage>
</organism>
<reference evidence="3" key="2">
    <citation type="submission" date="2016-01" db="EMBL/GenBank/DDBJ databases">
        <title>First complete genome sequence of a species in the genus Microterricola, an extremophilic cold active enzyme producing strain ERGS5:02 isolated from Sikkim Himalaya.</title>
        <authorList>
            <person name="Kumar R."/>
            <person name="Singh D."/>
            <person name="Swarnkar M.K."/>
        </authorList>
    </citation>
    <scope>NUCLEOTIDE SEQUENCE [LARGE SCALE GENOMIC DNA]</scope>
    <source>
        <strain evidence="3">ERGS5:02</strain>
    </source>
</reference>
<dbReference type="PANTHER" id="PTHR31435:SF9">
    <property type="entry name" value="PROTEIN NATD1"/>
    <property type="match status" value="1"/>
</dbReference>
<proteinExistence type="predicted"/>
<dbReference type="Proteomes" id="UP000058305">
    <property type="component" value="Chromosome"/>
</dbReference>
<protein>
    <submittedName>
        <fullName evidence="2">Acetyltransferase</fullName>
    </submittedName>
</protein>
<dbReference type="KEGG" id="mvd:AWU67_10095"/>
<dbReference type="InterPro" id="IPR031165">
    <property type="entry name" value="GNAT_YJDJ"/>
</dbReference>
<evidence type="ECO:0000313" key="3">
    <source>
        <dbReference type="Proteomes" id="UP000058305"/>
    </source>
</evidence>
<evidence type="ECO:0000259" key="1">
    <source>
        <dbReference type="PROSITE" id="PS51729"/>
    </source>
</evidence>
<reference evidence="2 3" key="1">
    <citation type="journal article" date="2016" name="J. Biotechnol.">
        <title>First complete genome sequence of a species in the genus Microterricola, an extremophilic cold active enzyme producing bacterial strain ERGS5:02 isolated from Sikkim Himalaya.</title>
        <authorList>
            <person name="Himanshu"/>
            <person name="Swarnkar M.K."/>
            <person name="Singh D."/>
            <person name="Kumar R."/>
        </authorList>
    </citation>
    <scope>NUCLEOTIDE SEQUENCE [LARGE SCALE GENOMIC DNA]</scope>
    <source>
        <strain evidence="2 3">ERGS5:02</strain>
    </source>
</reference>
<dbReference type="SUPFAM" id="SSF55729">
    <property type="entry name" value="Acyl-CoA N-acyltransferases (Nat)"/>
    <property type="match status" value="1"/>
</dbReference>
<dbReference type="PANTHER" id="PTHR31435">
    <property type="entry name" value="PROTEIN NATD1"/>
    <property type="match status" value="1"/>
</dbReference>
<dbReference type="PROSITE" id="PS51729">
    <property type="entry name" value="GNAT_YJDJ"/>
    <property type="match status" value="1"/>
</dbReference>
<evidence type="ECO:0000313" key="2">
    <source>
        <dbReference type="EMBL" id="AMB59150.1"/>
    </source>
</evidence>
<dbReference type="GO" id="GO:0016740">
    <property type="term" value="F:transferase activity"/>
    <property type="evidence" value="ECO:0007669"/>
    <property type="project" value="UniProtKB-KW"/>
</dbReference>
<dbReference type="RefSeq" id="WP_067228485.1">
    <property type="nucleotide sequence ID" value="NZ_CP014145.1"/>
</dbReference>
<dbReference type="AlphaFoldDB" id="A0A120I0L5"/>